<dbReference type="CDD" id="cd17266">
    <property type="entry name" value="RMtype1_S_Sau1132ORF3780P-TRD2-CR2_like"/>
    <property type="match status" value="1"/>
</dbReference>
<dbReference type="InterPro" id="IPR011639">
    <property type="entry name" value="MethylTrfase_TaqI-like_dom"/>
</dbReference>
<keyword evidence="2" id="KW-0680">Restriction system</keyword>
<evidence type="ECO:0008006" key="9">
    <source>
        <dbReference type="Google" id="ProtNLM"/>
    </source>
</evidence>
<dbReference type="GO" id="GO:0009007">
    <property type="term" value="F:site-specific DNA-methyltransferase (adenine-specific) activity"/>
    <property type="evidence" value="ECO:0007669"/>
    <property type="project" value="UniProtKB-EC"/>
</dbReference>
<feature type="compositionally biased region" description="Polar residues" evidence="4">
    <location>
        <begin position="983"/>
        <end position="1008"/>
    </location>
</feature>
<dbReference type="Proteomes" id="UP000256424">
    <property type="component" value="Unassembled WGS sequence"/>
</dbReference>
<evidence type="ECO:0000256" key="3">
    <source>
        <dbReference type="ARBA" id="ARBA00023125"/>
    </source>
</evidence>
<feature type="compositionally biased region" description="Basic and acidic residues" evidence="4">
    <location>
        <begin position="1287"/>
        <end position="1300"/>
    </location>
</feature>
<feature type="domain" description="Type I restriction modification DNA specificity" evidence="5">
    <location>
        <begin position="1077"/>
        <end position="1218"/>
    </location>
</feature>
<dbReference type="Gene3D" id="3.40.50.150">
    <property type="entry name" value="Vaccinia Virus protein VP39"/>
    <property type="match status" value="1"/>
</dbReference>
<dbReference type="Pfam" id="PF07669">
    <property type="entry name" value="Eco57I"/>
    <property type="match status" value="1"/>
</dbReference>
<feature type="compositionally biased region" description="Polar residues" evidence="4">
    <location>
        <begin position="1332"/>
        <end position="1358"/>
    </location>
</feature>
<dbReference type="Gene3D" id="1.10.287.1120">
    <property type="entry name" value="Bipartite methylase S protein"/>
    <property type="match status" value="1"/>
</dbReference>
<feature type="domain" description="Type I restriction modification DNA specificity" evidence="5">
    <location>
        <begin position="1525"/>
        <end position="1687"/>
    </location>
</feature>
<comment type="similarity">
    <text evidence="1">Belongs to the type-I restriction system S methylase family.</text>
</comment>
<reference evidence="7 8" key="1">
    <citation type="submission" date="2018-04" db="EMBL/GenBank/DDBJ databases">
        <title>Novel Campyloabacter and Helicobacter Species and Strains.</title>
        <authorList>
            <person name="Mannion A.J."/>
            <person name="Shen Z."/>
            <person name="Fox J.G."/>
        </authorList>
    </citation>
    <scope>NUCLEOTIDE SEQUENCE [LARGE SCALE GENOMIC DNA]</scope>
    <source>
        <strain evidence="7 8">MIT 97-5075</strain>
    </source>
</reference>
<comment type="caution">
    <text evidence="7">The sequence shown here is derived from an EMBL/GenBank/DDBJ whole genome shotgun (WGS) entry which is preliminary data.</text>
</comment>
<protein>
    <recommendedName>
        <fullName evidence="9">Site-specific DNA-methyltransferase (adenine-specific)</fullName>
    </recommendedName>
</protein>
<feature type="region of interest" description="Disordered" evidence="4">
    <location>
        <begin position="202"/>
        <end position="254"/>
    </location>
</feature>
<feature type="region of interest" description="Disordered" evidence="4">
    <location>
        <begin position="983"/>
        <end position="1019"/>
    </location>
</feature>
<evidence type="ECO:0000256" key="1">
    <source>
        <dbReference type="ARBA" id="ARBA00010923"/>
    </source>
</evidence>
<feature type="compositionally biased region" description="Polar residues" evidence="4">
    <location>
        <begin position="215"/>
        <end position="231"/>
    </location>
</feature>
<dbReference type="SUPFAM" id="SSF116734">
    <property type="entry name" value="DNA methylase specificity domain"/>
    <property type="match status" value="2"/>
</dbReference>
<dbReference type="GO" id="GO:0003677">
    <property type="term" value="F:DNA binding"/>
    <property type="evidence" value="ECO:0007669"/>
    <property type="project" value="UniProtKB-KW"/>
</dbReference>
<proteinExistence type="inferred from homology"/>
<evidence type="ECO:0000259" key="5">
    <source>
        <dbReference type="Pfam" id="PF01420"/>
    </source>
</evidence>
<dbReference type="PROSITE" id="PS00092">
    <property type="entry name" value="N6_MTASE"/>
    <property type="match status" value="1"/>
</dbReference>
<evidence type="ECO:0000256" key="2">
    <source>
        <dbReference type="ARBA" id="ARBA00022747"/>
    </source>
</evidence>
<dbReference type="Pfam" id="PF01420">
    <property type="entry name" value="Methylase_S"/>
    <property type="match status" value="2"/>
</dbReference>
<dbReference type="InterPro" id="IPR044946">
    <property type="entry name" value="Restrct_endonuc_typeI_TRD_sf"/>
</dbReference>
<feature type="compositionally biased region" description="Basic and acidic residues" evidence="4">
    <location>
        <begin position="1307"/>
        <end position="1331"/>
    </location>
</feature>
<feature type="region of interest" description="Disordered" evidence="4">
    <location>
        <begin position="1276"/>
        <end position="1423"/>
    </location>
</feature>
<keyword evidence="8" id="KW-1185">Reference proteome</keyword>
<dbReference type="EMBL" id="NXLW01000014">
    <property type="protein sequence ID" value="RDU71066.1"/>
    <property type="molecule type" value="Genomic_DNA"/>
</dbReference>
<dbReference type="PRINTS" id="PR00507">
    <property type="entry name" value="N12N6MTFRASE"/>
</dbReference>
<dbReference type="GO" id="GO:0032259">
    <property type="term" value="P:methylation"/>
    <property type="evidence" value="ECO:0007669"/>
    <property type="project" value="InterPro"/>
</dbReference>
<evidence type="ECO:0000313" key="7">
    <source>
        <dbReference type="EMBL" id="RDU71066.1"/>
    </source>
</evidence>
<dbReference type="InterPro" id="IPR029063">
    <property type="entry name" value="SAM-dependent_MTases_sf"/>
</dbReference>
<dbReference type="InterPro" id="IPR000055">
    <property type="entry name" value="Restrct_endonuc_typeI_TRD"/>
</dbReference>
<feature type="compositionally biased region" description="Basic and acidic residues" evidence="4">
    <location>
        <begin position="1010"/>
        <end position="1019"/>
    </location>
</feature>
<dbReference type="Gene3D" id="3.90.220.20">
    <property type="entry name" value="DNA methylase specificity domains"/>
    <property type="match status" value="2"/>
</dbReference>
<feature type="compositionally biased region" description="Polar residues" evidence="4">
    <location>
        <begin position="239"/>
        <end position="249"/>
    </location>
</feature>
<feature type="domain" description="Type II methyltransferase M.TaqI-like" evidence="6">
    <location>
        <begin position="574"/>
        <end position="733"/>
    </location>
</feature>
<dbReference type="PANTHER" id="PTHR42998:SF1">
    <property type="entry name" value="TYPE I RESTRICTION ENZYME HINDI METHYLASE SUBUNIT"/>
    <property type="match status" value="1"/>
</dbReference>
<dbReference type="PANTHER" id="PTHR42998">
    <property type="entry name" value="TYPE I RESTRICTION ENZYME HINDVIIP M PROTEIN-RELATED"/>
    <property type="match status" value="1"/>
</dbReference>
<sequence>MIDKQNFKALLYFLHFNFQTSSKQGTTNTSNRDSTSQATNSYEYEYEEATYFTKHFPQHNCTLEVDFTKGELIYPKEIIKESQTTSNFSQNENFVVFECVHRLLEMGYKPEDLVLEKTWTLGHSGKSGRADITIFKENEKQEKEVYCIIECKTAGKEYDQAKKDLFNNEEGKQLFSYAAQARSVEYLAIYASDFIPAENSTIKKDKTNKMPPPNTQIGDLQTENLQSTQDSKTTKENTKNTAPNQNDTQESTKQDNIKISMEVIKFKDDKNILDLSQKDDSLLTFAAASETKDFFRVWEETYNKQSYDSNIIFNSMPYQIGIKPLLKKDLKPFDKVDRITTAFREILRHNNISDRENAFNKLLSLFLCKCVDEQSKKDDEELDFQYKSFSDTYFSLYERIFKLYIKGMNDFLKEEVYKTEDNFVKNTIQTYIGKNRERMQKELEEELLKATLFSSNAFSFKETHNKDLFKQNGKILVEVVELLSPYKVSYSSKEQLLGELFEKLLNEGFKEDEGRYFTPVPITRFIWNSLPFEDFINLESASFPKVLDFACGAGHFLTEGVSAISDYCKSQNKQINDEQISQNFYGIDKDNRLARTTQVAMLLNGANGAKIRSIDGLEYNNDFYGDTQQIFDILVSNPPYSVKDFRQHLSKNVLKGNDKFIKYQVLDYISLNSKAIENVFVERLTHILKPNALASIILPSSILSNTDLATIKTREILLANFAIYAIVSFGNQTFGTTGTNTIVLFLKRFEEPPKKIKLLQDSLDAIFSQKDEKDLEGFEDKAIFESYLELQNIPKEIYQCFLDLDSKCLENEYFTMLYKEFETSSELQKLESQKSFNALPKEEQGKQKSEKFFEFARKLEREKLEFFALTYKQKTLIVNAPSDNNEQKKFLGYTISQAKGRHGLVETGGLLSDRDNRNAEDTIAFAIKSTFRGKMLQTQRLEKYLIYTQTCFLLSFDLATFSKAINLNPEYYYDPTQIDNSSCHSETSPSCHSEGVQSTTEESQNFSCHSEGDKPEESHFLDSRRDVSLALQAQHDKGDDCHSEEARSATEESLNSIRPLKILRKTSNASSPFVNCKYELVRLESICKMYQPKTITSKEILDKGKYKVYGANGVIGFYDDFNHKDSEVAMTCRGATCGTLNYTEPESWITGNAMIITPLNNLEVLKKFLFYILPLANIKNVITGSAQPQITRANLSQLKIPLPPLEIQKQIVRECEKVEWQYKLIKACIESYQTLIKAILSKCKITESSDLQTLIDSTLALVATCQTEASSCHSEALAEESQPSYYHSEHSEESLKDSNRDVSASPQHDKGDDCHFEGDKPEESHSLDSNRDSSLVSQAQNDNSTSPSQHEGDTSYTSPLPMRRGLGGGYPKITTLESKDKTQDSTPPQPTHVREELGSSRHFKTSPSRHVLGVQSTTEESPKPQNIEELIALILAHINELESRLDWDLIASCHSEGDKPEESLKDSNRDVSLALQAQHDNLTSHSEIPSHCHSEDFEIEESRYYNTADTEELNKLLESLPTPPPNGWEKVRISQIAEKLTAGGDKPKIFSETKTQECKIPIYANAVQNEGLYGWTNQATILKNSLTVSARGTIGYAVARFEPFYPIVRLIVLIPKKELVNLKFLESLINNTTIENSGVNIPQLTVPEFSSLQIPLPPLEAQQKIVSVIEDIESKISSIDSSLESLEKEKTKILNRTLNNDKRERETRRRLN</sequence>
<dbReference type="SUPFAM" id="SSF53335">
    <property type="entry name" value="S-adenosyl-L-methionine-dependent methyltransferases"/>
    <property type="match status" value="1"/>
</dbReference>
<evidence type="ECO:0000256" key="4">
    <source>
        <dbReference type="SAM" id="MobiDB-lite"/>
    </source>
</evidence>
<organism evidence="7 8">
    <name type="scientific">Helicobacter aurati</name>
    <dbReference type="NCBI Taxonomy" id="137778"/>
    <lineage>
        <taxon>Bacteria</taxon>
        <taxon>Pseudomonadati</taxon>
        <taxon>Campylobacterota</taxon>
        <taxon>Epsilonproteobacteria</taxon>
        <taxon>Campylobacterales</taxon>
        <taxon>Helicobacteraceae</taxon>
        <taxon>Helicobacter</taxon>
    </lineage>
</organism>
<evidence type="ECO:0000313" key="8">
    <source>
        <dbReference type="Proteomes" id="UP000256424"/>
    </source>
</evidence>
<dbReference type="RefSeq" id="WP_115582580.1">
    <property type="nucleotide sequence ID" value="NZ_NXLW01000014.1"/>
</dbReference>
<dbReference type="GO" id="GO:0009307">
    <property type="term" value="P:DNA restriction-modification system"/>
    <property type="evidence" value="ECO:0007669"/>
    <property type="project" value="UniProtKB-KW"/>
</dbReference>
<accession>A0A3D8J1I0</accession>
<keyword evidence="3" id="KW-0238">DNA-binding</keyword>
<dbReference type="InterPro" id="IPR052916">
    <property type="entry name" value="Type-I_RE_MTase_Subunit"/>
</dbReference>
<evidence type="ECO:0000259" key="6">
    <source>
        <dbReference type="Pfam" id="PF07669"/>
    </source>
</evidence>
<name>A0A3D8J1I0_9HELI</name>
<gene>
    <name evidence="7" type="ORF">CQA66_07160</name>
</gene>
<dbReference type="InterPro" id="IPR002052">
    <property type="entry name" value="DNA_methylase_N6_adenine_CS"/>
</dbReference>
<dbReference type="CDD" id="cd02440">
    <property type="entry name" value="AdoMet_MTases"/>
    <property type="match status" value="1"/>
</dbReference>